<dbReference type="RefSeq" id="WP_030941076.1">
    <property type="nucleotide sequence ID" value="NZ_JBEXDP010000178.1"/>
</dbReference>
<comment type="caution">
    <text evidence="1">The sequence shown here is derived from an EMBL/GenBank/DDBJ whole genome shotgun (WGS) entry which is preliminary data.</text>
</comment>
<proteinExistence type="predicted"/>
<protein>
    <recommendedName>
        <fullName evidence="3">Lipoprotein</fullName>
    </recommendedName>
</protein>
<evidence type="ECO:0008006" key="3">
    <source>
        <dbReference type="Google" id="ProtNLM"/>
    </source>
</evidence>
<organism evidence="1 2">
    <name type="scientific">Streptomyces flaveolus</name>
    <dbReference type="NCBI Taxonomy" id="67297"/>
    <lineage>
        <taxon>Bacteria</taxon>
        <taxon>Bacillati</taxon>
        <taxon>Actinomycetota</taxon>
        <taxon>Actinomycetes</taxon>
        <taxon>Kitasatosporales</taxon>
        <taxon>Streptomycetaceae</taxon>
        <taxon>Streptomyces</taxon>
    </lineage>
</organism>
<dbReference type="PROSITE" id="PS51257">
    <property type="entry name" value="PROKAR_LIPOPROTEIN"/>
    <property type="match status" value="1"/>
</dbReference>
<evidence type="ECO:0000313" key="2">
    <source>
        <dbReference type="Proteomes" id="UP001551011"/>
    </source>
</evidence>
<dbReference type="Proteomes" id="UP001551011">
    <property type="component" value="Unassembled WGS sequence"/>
</dbReference>
<gene>
    <name evidence="1" type="ORF">AB0H04_46535</name>
</gene>
<name>A0ABV3AQB6_9ACTN</name>
<accession>A0ABV3AQB6</accession>
<evidence type="ECO:0000313" key="1">
    <source>
        <dbReference type="EMBL" id="MEU5714149.1"/>
    </source>
</evidence>
<dbReference type="EMBL" id="JBFAEG010000088">
    <property type="protein sequence ID" value="MEU5714149.1"/>
    <property type="molecule type" value="Genomic_DNA"/>
</dbReference>
<sequence>MRGFVVSAAVVAAVGLLGGCGGDDGGGADAKDGSAAKPDTAACEKTVAEQVKKSLAGDKDAKESKALPPACEGLDKAAKEKIAKDAAANAVRDAFGAGGEAESSEAPSAVKDVKITGCVKDEFGYPVAKLQVTNSAKTKRDLNVRVFFNGPDGTRLADGGTIVSALEPGQKAREDAMGLKKISGRFTCKVGSVDGWESK</sequence>
<reference evidence="1 2" key="1">
    <citation type="submission" date="2024-06" db="EMBL/GenBank/DDBJ databases">
        <title>The Natural Products Discovery Center: Release of the First 8490 Sequenced Strains for Exploring Actinobacteria Biosynthetic Diversity.</title>
        <authorList>
            <person name="Kalkreuter E."/>
            <person name="Kautsar S.A."/>
            <person name="Yang D."/>
            <person name="Bader C.D."/>
            <person name="Teijaro C.N."/>
            <person name="Fluegel L."/>
            <person name="Davis C.M."/>
            <person name="Simpson J.R."/>
            <person name="Lauterbach L."/>
            <person name="Steele A.D."/>
            <person name="Gui C."/>
            <person name="Meng S."/>
            <person name="Li G."/>
            <person name="Viehrig K."/>
            <person name="Ye F."/>
            <person name="Su P."/>
            <person name="Kiefer A.F."/>
            <person name="Nichols A."/>
            <person name="Cepeda A.J."/>
            <person name="Yan W."/>
            <person name="Fan B."/>
            <person name="Jiang Y."/>
            <person name="Adhikari A."/>
            <person name="Zheng C.-J."/>
            <person name="Schuster L."/>
            <person name="Cowan T.M."/>
            <person name="Smanski M.J."/>
            <person name="Chevrette M.G."/>
            <person name="De Carvalho L.P.S."/>
            <person name="Shen B."/>
        </authorList>
    </citation>
    <scope>NUCLEOTIDE SEQUENCE [LARGE SCALE GENOMIC DNA]</scope>
    <source>
        <strain evidence="1 2">NPDC020594</strain>
    </source>
</reference>
<keyword evidence="2" id="KW-1185">Reference proteome</keyword>